<comment type="caution">
    <text evidence="1">The sequence shown here is derived from an EMBL/GenBank/DDBJ whole genome shotgun (WGS) entry which is preliminary data.</text>
</comment>
<dbReference type="RefSeq" id="WP_307346365.1">
    <property type="nucleotide sequence ID" value="NZ_JAUSUD010000034.1"/>
</dbReference>
<dbReference type="EMBL" id="JAUSUD010000034">
    <property type="protein sequence ID" value="MDQ0233276.1"/>
    <property type="molecule type" value="Genomic_DNA"/>
</dbReference>
<dbReference type="Proteomes" id="UP001234495">
    <property type="component" value="Unassembled WGS sequence"/>
</dbReference>
<evidence type="ECO:0000313" key="2">
    <source>
        <dbReference type="Proteomes" id="UP001234495"/>
    </source>
</evidence>
<accession>A0ABT9ZLV4</accession>
<organism evidence="1 2">
    <name type="scientific">Metabacillus malikii</name>
    <dbReference type="NCBI Taxonomy" id="1504265"/>
    <lineage>
        <taxon>Bacteria</taxon>
        <taxon>Bacillati</taxon>
        <taxon>Bacillota</taxon>
        <taxon>Bacilli</taxon>
        <taxon>Bacillales</taxon>
        <taxon>Bacillaceae</taxon>
        <taxon>Metabacillus</taxon>
    </lineage>
</organism>
<gene>
    <name evidence="1" type="ORF">J2S19_004618</name>
</gene>
<sequence>MAYRNRDSDIFKQIVKKVCKIKNLSPQNPKFETIDNSVVISVKNHLKDGIDLDCFHILNIIYQLITPLGVKFTQQLYLYPNSNRVARVTIQFTKEEYDALNNYLHSFDIGS</sequence>
<name>A0ABT9ZLV4_9BACI</name>
<evidence type="ECO:0000313" key="1">
    <source>
        <dbReference type="EMBL" id="MDQ0233276.1"/>
    </source>
</evidence>
<reference evidence="1 2" key="1">
    <citation type="submission" date="2023-07" db="EMBL/GenBank/DDBJ databases">
        <title>Genomic Encyclopedia of Type Strains, Phase IV (KMG-IV): sequencing the most valuable type-strain genomes for metagenomic binning, comparative biology and taxonomic classification.</title>
        <authorList>
            <person name="Goeker M."/>
        </authorList>
    </citation>
    <scope>NUCLEOTIDE SEQUENCE [LARGE SCALE GENOMIC DNA]</scope>
    <source>
        <strain evidence="1 2">DSM 29005</strain>
    </source>
</reference>
<keyword evidence="2" id="KW-1185">Reference proteome</keyword>
<proteinExistence type="predicted"/>
<protein>
    <submittedName>
        <fullName evidence="1">Uncharacterized protein</fullName>
    </submittedName>
</protein>